<dbReference type="InterPro" id="IPR003474">
    <property type="entry name" value="Glcn_transporter"/>
</dbReference>
<name>A0ABT0TX37_9BACT</name>
<sequence length="448" mass="47337">MQLFILFSCVVLLLLSISRWNVHPFLALLAVGLLYGIGSGLGGLESVDLLMEGFAKTLQWIGVIMVLGAMIGEIANETGGAERIAKSTLKLAGEKRLPYAMGLTGYIISIPVFVDVAYIMMQTVTEALAAKSKQNILGVGLSLATGLTATHALMPPTPGPLAVAGILEGQLGRIILINFFVAFSAMAGGLAWAMFYCRRIELPYDRELRNQFASSNDNALAENDDRPKQTSGSTWLAMLPIFVPLVLIAISSFIGTDNAGPASITMKFLGTPLVALSIGVILALAQYGRNFRMSNISNVAERAIEKAALVIMITGAGGAFGHIIKNSGVTETISAYASDLGAFGFLFPFVLASIFTTTTGSITVSMITTASIVAPLMSSLGISPEMTAALIGSGSFCVFHVNSSFFWLLNRLHHAPPSVLLKTFTVQSLCMGLGGLAAVLVLRMCGLK</sequence>
<dbReference type="Proteomes" id="UP001202961">
    <property type="component" value="Unassembled WGS sequence"/>
</dbReference>
<reference evidence="2 3" key="1">
    <citation type="journal article" date="2022" name="Syst. Appl. Microbiol.">
        <title>Rhodopirellula aestuarii sp. nov., a novel member of the genus Rhodopirellula isolated from brackish sediments collected in the Tagus River estuary, Portugal.</title>
        <authorList>
            <person name="Vitorino I.R."/>
            <person name="Klimek D."/>
            <person name="Calusinska M."/>
            <person name="Lobo-da-Cunha A."/>
            <person name="Vasconcelos V."/>
            <person name="Lage O.M."/>
        </authorList>
    </citation>
    <scope>NUCLEOTIDE SEQUENCE [LARGE SCALE GENOMIC DNA]</scope>
    <source>
        <strain evidence="2 3">ICT_H3.1</strain>
    </source>
</reference>
<keyword evidence="1" id="KW-0812">Transmembrane</keyword>
<comment type="caution">
    <text evidence="2">The sequence shown here is derived from an EMBL/GenBank/DDBJ whole genome shotgun (WGS) entry which is preliminary data.</text>
</comment>
<feature type="transmembrane region" description="Helical" evidence="1">
    <location>
        <begin position="96"/>
        <end position="114"/>
    </location>
</feature>
<feature type="transmembrane region" description="Helical" evidence="1">
    <location>
        <begin position="268"/>
        <end position="287"/>
    </location>
</feature>
<organism evidence="2 3">
    <name type="scientific">Aporhodopirellula aestuarii</name>
    <dbReference type="NCBI Taxonomy" id="2950107"/>
    <lineage>
        <taxon>Bacteria</taxon>
        <taxon>Pseudomonadati</taxon>
        <taxon>Planctomycetota</taxon>
        <taxon>Planctomycetia</taxon>
        <taxon>Pirellulales</taxon>
        <taxon>Pirellulaceae</taxon>
        <taxon>Aporhodopirellula</taxon>
    </lineage>
</organism>
<evidence type="ECO:0000256" key="1">
    <source>
        <dbReference type="SAM" id="Phobius"/>
    </source>
</evidence>
<evidence type="ECO:0000313" key="3">
    <source>
        <dbReference type="Proteomes" id="UP001202961"/>
    </source>
</evidence>
<feature type="transmembrane region" description="Helical" evidence="1">
    <location>
        <begin position="345"/>
        <end position="376"/>
    </location>
</feature>
<feature type="transmembrane region" description="Helical" evidence="1">
    <location>
        <begin position="28"/>
        <end position="51"/>
    </location>
</feature>
<dbReference type="PANTHER" id="PTHR30354:SF11">
    <property type="entry name" value="PERMEASE"/>
    <property type="match status" value="1"/>
</dbReference>
<dbReference type="PANTHER" id="PTHR30354">
    <property type="entry name" value="GNT FAMILY GLUCONATE TRANSPORTER"/>
    <property type="match status" value="1"/>
</dbReference>
<accession>A0ABT0TX37</accession>
<evidence type="ECO:0000313" key="2">
    <source>
        <dbReference type="EMBL" id="MCM2369172.1"/>
    </source>
</evidence>
<keyword evidence="3" id="KW-1185">Reference proteome</keyword>
<feature type="transmembrane region" description="Helical" evidence="1">
    <location>
        <begin position="58"/>
        <end position="76"/>
    </location>
</feature>
<feature type="transmembrane region" description="Helical" evidence="1">
    <location>
        <begin position="388"/>
        <end position="409"/>
    </location>
</feature>
<feature type="transmembrane region" description="Helical" evidence="1">
    <location>
        <begin position="174"/>
        <end position="197"/>
    </location>
</feature>
<feature type="transmembrane region" description="Helical" evidence="1">
    <location>
        <begin position="307"/>
        <end position="325"/>
    </location>
</feature>
<feature type="transmembrane region" description="Helical" evidence="1">
    <location>
        <begin position="421"/>
        <end position="442"/>
    </location>
</feature>
<keyword evidence="1" id="KW-1133">Transmembrane helix</keyword>
<dbReference type="Pfam" id="PF02447">
    <property type="entry name" value="GntP_permease"/>
    <property type="match status" value="1"/>
</dbReference>
<dbReference type="EMBL" id="JAMQBK010000002">
    <property type="protein sequence ID" value="MCM2369172.1"/>
    <property type="molecule type" value="Genomic_DNA"/>
</dbReference>
<dbReference type="RefSeq" id="WP_250926843.1">
    <property type="nucleotide sequence ID" value="NZ_JAMQBK010000002.1"/>
</dbReference>
<protein>
    <submittedName>
        <fullName evidence="2">GntP family permease</fullName>
    </submittedName>
</protein>
<gene>
    <name evidence="2" type="ORF">NB063_00905</name>
</gene>
<keyword evidence="1" id="KW-0472">Membrane</keyword>
<proteinExistence type="predicted"/>
<feature type="transmembrane region" description="Helical" evidence="1">
    <location>
        <begin position="235"/>
        <end position="256"/>
    </location>
</feature>